<dbReference type="Pfam" id="PF13692">
    <property type="entry name" value="Glyco_trans_1_4"/>
    <property type="match status" value="1"/>
</dbReference>
<accession>A0ABR8N6G7</accession>
<sequence>MPPPPAADGPDKGARPARGLHGRLDVPAGAVELGTELLIGGWVVHERLRIDRVLVTVDDEIVGHARVDVARPDVCDRWPDVVGATHRGWSVIVPPVASEEVTVRAYAHVEGGDGDPARLGPWIRFAEATLPVVATGESFGRIDDPGEIRPGVLRVSGAARAPGGLTRVELSTVAGDAAWVRARHTLPYAQPPWATDAEERLAGFAGYVRVPSEGTLTIRAVAVGTDGRRHELTPITAVVVEPDVSTAAPERLTTLLDRFEQRLGRLARPASPARILVATHALDLGGAQLYLLLLLERLRERGLEFCIVSRATGPLQVELETADVPVLVFGTTPSDREVLEGQVLAIAEFAAEHGVVGCLANSLPTFPAVIAAQRLGLPTAWAIHESFDLDVFWTEAYGHLPADVTGVAEEALARCDEVVFEAESTRQLYADRVPADRRILVPYGVDATAIDAYLSDNSQAAARATLGLAPDALVLACVGTVEARKAQLSLVRAFARIPPDRRRGVQLVVVGMNASSYAQSLRLFVADAGIADAIVLVEVTRDIYPWYLAADVLMSASDVESVPRTMLEAMLLGRPVAATAAFGVGELVTDGGTGFLCDPLDLAALQSMLERVMATPRVDLAAMGGAARKHVAATHDPSVYVDHFEARFSTWLRRWAQ</sequence>
<dbReference type="EMBL" id="JACXYZ010000001">
    <property type="protein sequence ID" value="MBD3923747.1"/>
    <property type="molecule type" value="Genomic_DNA"/>
</dbReference>
<feature type="domain" description="Glycosyltransferase subfamily 4-like N-terminal" evidence="4">
    <location>
        <begin position="285"/>
        <end position="447"/>
    </location>
</feature>
<dbReference type="RefSeq" id="WP_191193590.1">
    <property type="nucleotide sequence ID" value="NZ_JACXYZ010000001.1"/>
</dbReference>
<dbReference type="SUPFAM" id="SSF53756">
    <property type="entry name" value="UDP-Glycosyltransferase/glycogen phosphorylase"/>
    <property type="match status" value="1"/>
</dbReference>
<gene>
    <name evidence="5" type="ORF">IEZ26_03870</name>
</gene>
<name>A0ABR8N6G7_9ACTN</name>
<comment type="caution">
    <text evidence="5">The sequence shown here is derived from an EMBL/GenBank/DDBJ whole genome shotgun (WGS) entry which is preliminary data.</text>
</comment>
<dbReference type="Proteomes" id="UP000618818">
    <property type="component" value="Unassembled WGS sequence"/>
</dbReference>
<dbReference type="CDD" id="cd03801">
    <property type="entry name" value="GT4_PimA-like"/>
    <property type="match status" value="1"/>
</dbReference>
<proteinExistence type="predicted"/>
<evidence type="ECO:0000313" key="6">
    <source>
        <dbReference type="Proteomes" id="UP000618818"/>
    </source>
</evidence>
<evidence type="ECO:0000259" key="4">
    <source>
        <dbReference type="Pfam" id="PF13439"/>
    </source>
</evidence>
<feature type="region of interest" description="Disordered" evidence="3">
    <location>
        <begin position="1"/>
        <end position="21"/>
    </location>
</feature>
<dbReference type="Pfam" id="PF13439">
    <property type="entry name" value="Glyco_transf_4"/>
    <property type="match status" value="1"/>
</dbReference>
<evidence type="ECO:0000256" key="1">
    <source>
        <dbReference type="ARBA" id="ARBA00022676"/>
    </source>
</evidence>
<evidence type="ECO:0000256" key="3">
    <source>
        <dbReference type="SAM" id="MobiDB-lite"/>
    </source>
</evidence>
<organism evidence="5 6">
    <name type="scientific">Nocardioides cavernae</name>
    <dbReference type="NCBI Taxonomy" id="1921566"/>
    <lineage>
        <taxon>Bacteria</taxon>
        <taxon>Bacillati</taxon>
        <taxon>Actinomycetota</taxon>
        <taxon>Actinomycetes</taxon>
        <taxon>Propionibacteriales</taxon>
        <taxon>Nocardioidaceae</taxon>
        <taxon>Nocardioides</taxon>
    </lineage>
</organism>
<keyword evidence="2" id="KW-0808">Transferase</keyword>
<protein>
    <submittedName>
        <fullName evidence="5">Glycosyltransferase family 4 protein</fullName>
    </submittedName>
</protein>
<reference evidence="5 6" key="1">
    <citation type="submission" date="2020-09" db="EMBL/GenBank/DDBJ databases">
        <title>novel species in genus Nocardioides.</title>
        <authorList>
            <person name="Zhang G."/>
        </authorList>
    </citation>
    <scope>NUCLEOTIDE SEQUENCE [LARGE SCALE GENOMIC DNA]</scope>
    <source>
        <strain evidence="5 6">KCTC 39551</strain>
    </source>
</reference>
<keyword evidence="1" id="KW-0328">Glycosyltransferase</keyword>
<dbReference type="InterPro" id="IPR028098">
    <property type="entry name" value="Glyco_trans_4-like_N"/>
</dbReference>
<evidence type="ECO:0000313" key="5">
    <source>
        <dbReference type="EMBL" id="MBD3923747.1"/>
    </source>
</evidence>
<dbReference type="Gene3D" id="3.40.50.2000">
    <property type="entry name" value="Glycogen Phosphorylase B"/>
    <property type="match status" value="2"/>
</dbReference>
<dbReference type="PANTHER" id="PTHR12526">
    <property type="entry name" value="GLYCOSYLTRANSFERASE"/>
    <property type="match status" value="1"/>
</dbReference>
<evidence type="ECO:0000256" key="2">
    <source>
        <dbReference type="ARBA" id="ARBA00022679"/>
    </source>
</evidence>
<keyword evidence="6" id="KW-1185">Reference proteome</keyword>